<evidence type="ECO:0000313" key="3">
    <source>
        <dbReference type="Proteomes" id="UP001066276"/>
    </source>
</evidence>
<feature type="compositionally biased region" description="Basic and acidic residues" evidence="1">
    <location>
        <begin position="61"/>
        <end position="79"/>
    </location>
</feature>
<evidence type="ECO:0000256" key="1">
    <source>
        <dbReference type="SAM" id="MobiDB-lite"/>
    </source>
</evidence>
<feature type="compositionally biased region" description="Basic and acidic residues" evidence="1">
    <location>
        <begin position="97"/>
        <end position="107"/>
    </location>
</feature>
<dbReference type="AlphaFoldDB" id="A0AAV7MLP6"/>
<feature type="compositionally biased region" description="Polar residues" evidence="1">
    <location>
        <begin position="109"/>
        <end position="152"/>
    </location>
</feature>
<dbReference type="Proteomes" id="UP001066276">
    <property type="component" value="Chromosome 9"/>
</dbReference>
<comment type="caution">
    <text evidence="2">The sequence shown here is derived from an EMBL/GenBank/DDBJ whole genome shotgun (WGS) entry which is preliminary data.</text>
</comment>
<dbReference type="EMBL" id="JANPWB010000013">
    <property type="protein sequence ID" value="KAJ1102888.1"/>
    <property type="molecule type" value="Genomic_DNA"/>
</dbReference>
<feature type="region of interest" description="Disordered" evidence="1">
    <location>
        <begin position="49"/>
        <end position="152"/>
    </location>
</feature>
<protein>
    <submittedName>
        <fullName evidence="2">Uncharacterized protein</fullName>
    </submittedName>
</protein>
<proteinExistence type="predicted"/>
<evidence type="ECO:0000313" key="2">
    <source>
        <dbReference type="EMBL" id="KAJ1102888.1"/>
    </source>
</evidence>
<reference evidence="2" key="1">
    <citation type="journal article" date="2022" name="bioRxiv">
        <title>Sequencing and chromosome-scale assembly of the giantPleurodeles waltlgenome.</title>
        <authorList>
            <person name="Brown T."/>
            <person name="Elewa A."/>
            <person name="Iarovenko S."/>
            <person name="Subramanian E."/>
            <person name="Araus A.J."/>
            <person name="Petzold A."/>
            <person name="Susuki M."/>
            <person name="Suzuki K.-i.T."/>
            <person name="Hayashi T."/>
            <person name="Toyoda A."/>
            <person name="Oliveira C."/>
            <person name="Osipova E."/>
            <person name="Leigh N.D."/>
            <person name="Simon A."/>
            <person name="Yun M.H."/>
        </authorList>
    </citation>
    <scope>NUCLEOTIDE SEQUENCE</scope>
    <source>
        <strain evidence="2">20211129_DDA</strain>
        <tissue evidence="2">Liver</tissue>
    </source>
</reference>
<organism evidence="2 3">
    <name type="scientific">Pleurodeles waltl</name>
    <name type="common">Iberian ribbed newt</name>
    <dbReference type="NCBI Taxonomy" id="8319"/>
    <lineage>
        <taxon>Eukaryota</taxon>
        <taxon>Metazoa</taxon>
        <taxon>Chordata</taxon>
        <taxon>Craniata</taxon>
        <taxon>Vertebrata</taxon>
        <taxon>Euteleostomi</taxon>
        <taxon>Amphibia</taxon>
        <taxon>Batrachia</taxon>
        <taxon>Caudata</taxon>
        <taxon>Salamandroidea</taxon>
        <taxon>Salamandridae</taxon>
        <taxon>Pleurodelinae</taxon>
        <taxon>Pleurodeles</taxon>
    </lineage>
</organism>
<gene>
    <name evidence="2" type="ORF">NDU88_000328</name>
</gene>
<name>A0AAV7MLP6_PLEWA</name>
<sequence length="152" mass="16891">MDLAPCPCRGPFVDPSHAAYFKPHLGTRRKNTNHAEDKKAAATTIIKDFCFQGPGRQSNPPKDDTHWEKKQEGWAREEETSGSENVEGSAGAAVWRRHADLIPKESPEDQVQVSPEDQVQLSPEDQVQLSHEHQVQLSAEDQVQLSPGTRSS</sequence>
<keyword evidence="3" id="KW-1185">Reference proteome</keyword>
<accession>A0AAV7MLP6</accession>